<accession>A0A850RK75</accession>
<keyword evidence="2" id="KW-1185">Reference proteome</keyword>
<comment type="caution">
    <text evidence="1">The sequence shown here is derived from an EMBL/GenBank/DDBJ whole genome shotgun (WGS) entry which is preliminary data.</text>
</comment>
<gene>
    <name evidence="1" type="ORF">HW932_18680</name>
</gene>
<name>A0A850RK75_9GAMM</name>
<dbReference type="RefSeq" id="WP_176977978.1">
    <property type="nucleotide sequence ID" value="NZ_JABZEO010000018.1"/>
</dbReference>
<sequence length="112" mass="12527">MPQRLLQDDAGDLGEPGGVGMLFESVQLPGEVFVIEPLAVLIEGVGALDKQPIRLFIRTSSRRESCSFYKQPIRLFTTNFSAKIDYFSSVFSNSPVLTFFSAPREHIEKTRS</sequence>
<reference evidence="1 2" key="1">
    <citation type="submission" date="2020-06" db="EMBL/GenBank/DDBJ databases">
        <title>Whole-genome sequence of Allochromatium humboldtianum DSM 21881, type strain.</title>
        <authorList>
            <person name="Kyndt J.A."/>
            <person name="Meyer T.E."/>
        </authorList>
    </citation>
    <scope>NUCLEOTIDE SEQUENCE [LARGE SCALE GENOMIC DNA]</scope>
    <source>
        <strain evidence="1 2">DSM 21881</strain>
    </source>
</reference>
<protein>
    <submittedName>
        <fullName evidence="1">Uncharacterized protein</fullName>
    </submittedName>
</protein>
<dbReference type="AlphaFoldDB" id="A0A850RK75"/>
<dbReference type="EMBL" id="JABZEO010000018">
    <property type="protein sequence ID" value="NVZ11280.1"/>
    <property type="molecule type" value="Genomic_DNA"/>
</dbReference>
<organism evidence="1 2">
    <name type="scientific">Allochromatium humboldtianum</name>
    <dbReference type="NCBI Taxonomy" id="504901"/>
    <lineage>
        <taxon>Bacteria</taxon>
        <taxon>Pseudomonadati</taxon>
        <taxon>Pseudomonadota</taxon>
        <taxon>Gammaproteobacteria</taxon>
        <taxon>Chromatiales</taxon>
        <taxon>Chromatiaceae</taxon>
        <taxon>Allochromatium</taxon>
    </lineage>
</organism>
<evidence type="ECO:0000313" key="2">
    <source>
        <dbReference type="Proteomes" id="UP000592294"/>
    </source>
</evidence>
<proteinExistence type="predicted"/>
<dbReference type="Proteomes" id="UP000592294">
    <property type="component" value="Unassembled WGS sequence"/>
</dbReference>
<evidence type="ECO:0000313" key="1">
    <source>
        <dbReference type="EMBL" id="NVZ11280.1"/>
    </source>
</evidence>